<keyword evidence="3" id="KW-1185">Reference proteome</keyword>
<gene>
    <name evidence="2" type="ORF">BON22_1768</name>
</gene>
<evidence type="ECO:0000256" key="1">
    <source>
        <dbReference type="SAM" id="MobiDB-lite"/>
    </source>
</evidence>
<evidence type="ECO:0000313" key="3">
    <source>
        <dbReference type="Proteomes" id="UP000189513"/>
    </source>
</evidence>
<dbReference type="PANTHER" id="PTHR14614">
    <property type="entry name" value="HEPATOCELLULAR CARCINOMA-ASSOCIATED ANTIGEN"/>
    <property type="match status" value="1"/>
</dbReference>
<dbReference type="Pfam" id="PF10294">
    <property type="entry name" value="Methyltransf_16"/>
    <property type="match status" value="1"/>
</dbReference>
<protein>
    <submittedName>
        <fullName evidence="2">Protein-lysine N-methyltransferase EFM2</fullName>
    </submittedName>
</protein>
<dbReference type="PANTHER" id="PTHR14614:SF156">
    <property type="entry name" value="PROTEIN-LYSINE N-METHYLTRANSFERASE EFM2"/>
    <property type="match status" value="1"/>
</dbReference>
<keyword evidence="2" id="KW-0808">Transferase</keyword>
<dbReference type="GO" id="GO:0032259">
    <property type="term" value="P:methylation"/>
    <property type="evidence" value="ECO:0007669"/>
    <property type="project" value="UniProtKB-KW"/>
</dbReference>
<feature type="compositionally biased region" description="Basic and acidic residues" evidence="1">
    <location>
        <begin position="31"/>
        <end position="40"/>
    </location>
</feature>
<dbReference type="VEuPathDB" id="FungiDB:BON22_1768"/>
<dbReference type="EMBL" id="MPUK01000003">
    <property type="protein sequence ID" value="ONH68066.1"/>
    <property type="molecule type" value="Genomic_DNA"/>
</dbReference>
<dbReference type="InterPro" id="IPR019410">
    <property type="entry name" value="Methyltransf_16"/>
</dbReference>
<dbReference type="STRING" id="36022.A0A1V2L9U1"/>
<accession>A0A1V2L9U1</accession>
<dbReference type="SUPFAM" id="SSF53335">
    <property type="entry name" value="S-adenosyl-L-methionine-dependent methyltransferases"/>
    <property type="match status" value="1"/>
</dbReference>
<dbReference type="OMA" id="DDFGEMK"/>
<dbReference type="Gene3D" id="3.40.50.150">
    <property type="entry name" value="Vaccinia Virus protein VP39"/>
    <property type="match status" value="1"/>
</dbReference>
<dbReference type="Proteomes" id="UP000189513">
    <property type="component" value="Unassembled WGS sequence"/>
</dbReference>
<keyword evidence="2" id="KW-0489">Methyltransferase</keyword>
<dbReference type="AlphaFoldDB" id="A0A1V2L9U1"/>
<dbReference type="GO" id="GO:0005829">
    <property type="term" value="C:cytosol"/>
    <property type="evidence" value="ECO:0007669"/>
    <property type="project" value="TreeGrafter"/>
</dbReference>
<dbReference type="GO" id="GO:0008757">
    <property type="term" value="F:S-adenosylmethionine-dependent methyltransferase activity"/>
    <property type="evidence" value="ECO:0007669"/>
    <property type="project" value="UniProtKB-ARBA"/>
</dbReference>
<dbReference type="InterPro" id="IPR029063">
    <property type="entry name" value="SAM-dependent_MTases_sf"/>
</dbReference>
<reference evidence="3" key="1">
    <citation type="journal article" date="2017" name="Genome Announc.">
        <title>Genome sequences of Cyberlindnera fabianii 65, Pichia kudriavzevii 129, and Saccharomyces cerevisiae 131 isolated from fermented masau fruits in Zimbabwe.</title>
        <authorList>
            <person name="van Rijswijck I.M.H."/>
            <person name="Derks M.F.L."/>
            <person name="Abee T."/>
            <person name="de Ridder D."/>
            <person name="Smid E.J."/>
        </authorList>
    </citation>
    <scope>NUCLEOTIDE SEQUENCE [LARGE SCALE GENOMIC DNA]</scope>
    <source>
        <strain evidence="3">65</strain>
    </source>
</reference>
<sequence>MDFDPLSFFTSDDGKKQPSQPSSVQPKRHEKKLDQAHHQQELTPDLTEGSSHNSEDEQDDGLIHIFDLPPLTSNLPREVLLTVLELLKPDQTTNFGPSDDQKDKAESEILESKGVTTEQYNSTKCWLLENGYKVLARNLLSIHFTQDFFSYLNKILSSRHFVSDDAILQSASLRISENSGRTARPNFQRKIVVKNLEKPILLNEPALTADSLGLKTWGSSLILSEHLLEQHQKLVLDPVLELGAGTGLVGITLGILGYDVTLTDLPEILPNLETNVRLNGLNSDCLVLDWTNPSSFIEKKGQGIKYKTIVVADPIYSTDHPRWVINMIMMFLEKTPDSRVLLQIPVRQMFEVERELLWKIVKEEGFEIKDEKLMSGYDDFGAQKFIYKELRWGNQHFI</sequence>
<name>A0A1V2L9U1_CYBFA</name>
<feature type="region of interest" description="Disordered" evidence="1">
    <location>
        <begin position="1"/>
        <end position="58"/>
    </location>
</feature>
<organism evidence="2 3">
    <name type="scientific">Cyberlindnera fabianii</name>
    <name type="common">Yeast</name>
    <name type="synonym">Hansenula fabianii</name>
    <dbReference type="NCBI Taxonomy" id="36022"/>
    <lineage>
        <taxon>Eukaryota</taxon>
        <taxon>Fungi</taxon>
        <taxon>Dikarya</taxon>
        <taxon>Ascomycota</taxon>
        <taxon>Saccharomycotina</taxon>
        <taxon>Saccharomycetes</taxon>
        <taxon>Phaffomycetales</taxon>
        <taxon>Phaffomycetaceae</taxon>
        <taxon>Cyberlindnera</taxon>
    </lineage>
</organism>
<proteinExistence type="predicted"/>
<evidence type="ECO:0000313" key="2">
    <source>
        <dbReference type="EMBL" id="ONH68066.1"/>
    </source>
</evidence>
<comment type="caution">
    <text evidence="2">The sequence shown here is derived from an EMBL/GenBank/DDBJ whole genome shotgun (WGS) entry which is preliminary data.</text>
</comment>